<dbReference type="InterPro" id="IPR051908">
    <property type="entry name" value="Ribosomal_N-acetyltransferase"/>
</dbReference>
<dbReference type="InterPro" id="IPR000182">
    <property type="entry name" value="GNAT_dom"/>
</dbReference>
<organism evidence="3 4">
    <name type="scientific">Actinacidiphila yanglinensis</name>
    <dbReference type="NCBI Taxonomy" id="310779"/>
    <lineage>
        <taxon>Bacteria</taxon>
        <taxon>Bacillati</taxon>
        <taxon>Actinomycetota</taxon>
        <taxon>Actinomycetes</taxon>
        <taxon>Kitasatosporales</taxon>
        <taxon>Streptomycetaceae</taxon>
        <taxon>Actinacidiphila</taxon>
    </lineage>
</organism>
<dbReference type="SUPFAM" id="SSF55729">
    <property type="entry name" value="Acyl-CoA N-acyltransferases (Nat)"/>
    <property type="match status" value="1"/>
</dbReference>
<evidence type="ECO:0000313" key="3">
    <source>
        <dbReference type="EMBL" id="SEF84266.1"/>
    </source>
</evidence>
<keyword evidence="3" id="KW-0808">Transferase</keyword>
<dbReference type="Gene3D" id="3.40.630.30">
    <property type="match status" value="1"/>
</dbReference>
<evidence type="ECO:0000256" key="1">
    <source>
        <dbReference type="SAM" id="MobiDB-lite"/>
    </source>
</evidence>
<name>A0A1H5VAX4_9ACTN</name>
<reference evidence="3 4" key="1">
    <citation type="submission" date="2016-10" db="EMBL/GenBank/DDBJ databases">
        <authorList>
            <person name="de Groot N.N."/>
        </authorList>
    </citation>
    <scope>NUCLEOTIDE SEQUENCE [LARGE SCALE GENOMIC DNA]</scope>
    <source>
        <strain evidence="3 4">CGMCC 4.2023</strain>
    </source>
</reference>
<dbReference type="PANTHER" id="PTHR43441">
    <property type="entry name" value="RIBOSOMAL-PROTEIN-SERINE ACETYLTRANSFERASE"/>
    <property type="match status" value="1"/>
</dbReference>
<dbReference type="EMBL" id="FNVU01000002">
    <property type="protein sequence ID" value="SEF84266.1"/>
    <property type="molecule type" value="Genomic_DNA"/>
</dbReference>
<dbReference type="InterPro" id="IPR016181">
    <property type="entry name" value="Acyl_CoA_acyltransferase"/>
</dbReference>
<feature type="region of interest" description="Disordered" evidence="1">
    <location>
        <begin position="178"/>
        <end position="215"/>
    </location>
</feature>
<evidence type="ECO:0000259" key="2">
    <source>
        <dbReference type="PROSITE" id="PS51186"/>
    </source>
</evidence>
<evidence type="ECO:0000313" key="4">
    <source>
        <dbReference type="Proteomes" id="UP000236754"/>
    </source>
</evidence>
<dbReference type="GO" id="GO:1990189">
    <property type="term" value="F:protein N-terminal-serine acetyltransferase activity"/>
    <property type="evidence" value="ECO:0007669"/>
    <property type="project" value="TreeGrafter"/>
</dbReference>
<keyword evidence="4" id="KW-1185">Reference proteome</keyword>
<dbReference type="PANTHER" id="PTHR43441:SF2">
    <property type="entry name" value="FAMILY ACETYLTRANSFERASE, PUTATIVE (AFU_ORTHOLOGUE AFUA_7G00850)-RELATED"/>
    <property type="match status" value="1"/>
</dbReference>
<dbReference type="Pfam" id="PF13302">
    <property type="entry name" value="Acetyltransf_3"/>
    <property type="match status" value="1"/>
</dbReference>
<feature type="compositionally biased region" description="Pro residues" evidence="1">
    <location>
        <begin position="192"/>
        <end position="215"/>
    </location>
</feature>
<dbReference type="PROSITE" id="PS51186">
    <property type="entry name" value="GNAT"/>
    <property type="match status" value="1"/>
</dbReference>
<dbReference type="Proteomes" id="UP000236754">
    <property type="component" value="Unassembled WGS sequence"/>
</dbReference>
<gene>
    <name evidence="3" type="ORF">SAMN05216223_102219</name>
</gene>
<dbReference type="GO" id="GO:0008999">
    <property type="term" value="F:protein-N-terminal-alanine acetyltransferase activity"/>
    <property type="evidence" value="ECO:0007669"/>
    <property type="project" value="TreeGrafter"/>
</dbReference>
<sequence>MVRVTENSVELRAAREEDLPVLEQCTQSPESTGPFQWFGWQDPAKWRRRFAENGLLGEDGGQLMVVSGETALGFVSWRRVVVMPHSSYWNIGIQLLPQARGRGVGTRAQELLVRYLFAHTPAVRIEADTDLENAAEQRALEKAGFTREGVLRSVVFRDGRWRDGVVYGVLRDEIDAGPVAVLPTSGRDSAPTPSPEAPRTPNLTPVPPTPPTQLP</sequence>
<accession>A0A1H5VAX4</accession>
<proteinExistence type="predicted"/>
<protein>
    <submittedName>
        <fullName evidence="3">Protein N-acetyltransferase, RimJ/RimL family</fullName>
    </submittedName>
</protein>
<feature type="domain" description="N-acetyltransferase" evidence="2">
    <location>
        <begin position="9"/>
        <end position="172"/>
    </location>
</feature>
<dbReference type="AlphaFoldDB" id="A0A1H5VAX4"/>
<dbReference type="GO" id="GO:0005737">
    <property type="term" value="C:cytoplasm"/>
    <property type="evidence" value="ECO:0007669"/>
    <property type="project" value="TreeGrafter"/>
</dbReference>